<dbReference type="OrthoDB" id="9796533at2"/>
<dbReference type="InterPro" id="IPR043129">
    <property type="entry name" value="ATPase_NBD"/>
</dbReference>
<proteinExistence type="inferred from homology"/>
<gene>
    <name evidence="4" type="ORF">FN960_08175</name>
</gene>
<name>A0A554A023_9BACI</name>
<dbReference type="Pfam" id="PF00480">
    <property type="entry name" value="ROK"/>
    <property type="match status" value="1"/>
</dbReference>
<evidence type="ECO:0000256" key="2">
    <source>
        <dbReference type="ARBA" id="ARBA00006479"/>
    </source>
</evidence>
<dbReference type="Pfam" id="PF13412">
    <property type="entry name" value="HTH_24"/>
    <property type="match status" value="1"/>
</dbReference>
<protein>
    <submittedName>
        <fullName evidence="4">ROK family transcriptional regulator</fullName>
    </submittedName>
</protein>
<dbReference type="GO" id="GO:0042732">
    <property type="term" value="P:D-xylose metabolic process"/>
    <property type="evidence" value="ECO:0007669"/>
    <property type="project" value="UniProtKB-KW"/>
</dbReference>
<reference evidence="4 5" key="1">
    <citation type="submission" date="2019-07" db="EMBL/GenBank/DDBJ databases">
        <authorList>
            <person name="Park Y.J."/>
            <person name="Jeong S.E."/>
            <person name="Jung H.S."/>
        </authorList>
    </citation>
    <scope>NUCLEOTIDE SEQUENCE [LARGE SCALE GENOMIC DNA]</scope>
    <source>
        <strain evidence="5">P16(2019)</strain>
    </source>
</reference>
<dbReference type="Proteomes" id="UP000318521">
    <property type="component" value="Unassembled WGS sequence"/>
</dbReference>
<dbReference type="Gene3D" id="1.10.10.10">
    <property type="entry name" value="Winged helix-like DNA-binding domain superfamily/Winged helix DNA-binding domain"/>
    <property type="match status" value="1"/>
</dbReference>
<sequence length="392" mass="42310">MSIPFHQSTIKRENKQHVLQQIREHAPISRAETAQKTGLNKGTVSSLVAELLNEELIRESGPGESSGGRKPVMLHFHATSAFSIGIDLGVNYILAVLTDLGGNIISSLHEPLHETEYESVFLKLKEMIHTLRQLAPPSRYGVIGVGVGVPGIVSTTGVIINAPNLNWKHVDLMSQLETEIQLPIWIDNEANFGAHGEKIYGSSVTGHNILYLSAGIGIGAGMILDGNLYKGSTGHAGEVGHMTVDVKGPLCRCGNYGCWELFASEQALLSSIQQHTSLEELIRGAEEGDSETLLAFNRVAEYLGAGIVSLVHTFSPDQIIVGNRLALAESLLQPELVKAMKKRMLPEQFKATEIRFSSLGTQATAMGASSFATEKFLENTNKQTPDSSSTSS</sequence>
<dbReference type="InterPro" id="IPR000600">
    <property type="entry name" value="ROK"/>
</dbReference>
<comment type="function">
    <text evidence="1">Transcriptional repressor of xylose-utilizing enzymes.</text>
</comment>
<dbReference type="PANTHER" id="PTHR18964">
    <property type="entry name" value="ROK (REPRESSOR, ORF, KINASE) FAMILY"/>
    <property type="match status" value="1"/>
</dbReference>
<keyword evidence="3" id="KW-0859">Xylose metabolism</keyword>
<evidence type="ECO:0000313" key="5">
    <source>
        <dbReference type="Proteomes" id="UP000318521"/>
    </source>
</evidence>
<accession>A0A554A023</accession>
<evidence type="ECO:0000313" key="4">
    <source>
        <dbReference type="EMBL" id="TSB46986.1"/>
    </source>
</evidence>
<dbReference type="SUPFAM" id="SSF46785">
    <property type="entry name" value="Winged helix' DNA-binding domain"/>
    <property type="match status" value="1"/>
</dbReference>
<comment type="similarity">
    <text evidence="2">Belongs to the ROK (NagC/XylR) family.</text>
</comment>
<dbReference type="AlphaFoldDB" id="A0A554A023"/>
<dbReference type="SUPFAM" id="SSF53067">
    <property type="entry name" value="Actin-like ATPase domain"/>
    <property type="match status" value="1"/>
</dbReference>
<dbReference type="CDD" id="cd24076">
    <property type="entry name" value="ASKHA_ATPase_ROK_BsXylR-like"/>
    <property type="match status" value="1"/>
</dbReference>
<keyword evidence="3" id="KW-0119">Carbohydrate metabolism</keyword>
<dbReference type="RefSeq" id="WP_143848216.1">
    <property type="nucleotide sequence ID" value="NZ_VLXZ01000004.1"/>
</dbReference>
<dbReference type="InterPro" id="IPR036390">
    <property type="entry name" value="WH_DNA-bd_sf"/>
</dbReference>
<dbReference type="Gene3D" id="3.30.420.40">
    <property type="match status" value="2"/>
</dbReference>
<organism evidence="4 5">
    <name type="scientific">Alkalicoccobacillus porphyridii</name>
    <dbReference type="NCBI Taxonomy" id="2597270"/>
    <lineage>
        <taxon>Bacteria</taxon>
        <taxon>Bacillati</taxon>
        <taxon>Bacillota</taxon>
        <taxon>Bacilli</taxon>
        <taxon>Bacillales</taxon>
        <taxon>Bacillaceae</taxon>
        <taxon>Alkalicoccobacillus</taxon>
    </lineage>
</organism>
<evidence type="ECO:0000256" key="1">
    <source>
        <dbReference type="ARBA" id="ARBA00002486"/>
    </source>
</evidence>
<comment type="caution">
    <text evidence="4">The sequence shown here is derived from an EMBL/GenBank/DDBJ whole genome shotgun (WGS) entry which is preliminary data.</text>
</comment>
<evidence type="ECO:0000256" key="3">
    <source>
        <dbReference type="ARBA" id="ARBA00022629"/>
    </source>
</evidence>
<dbReference type="PANTHER" id="PTHR18964:SF149">
    <property type="entry name" value="BIFUNCTIONAL UDP-N-ACETYLGLUCOSAMINE 2-EPIMERASE_N-ACETYLMANNOSAMINE KINASE"/>
    <property type="match status" value="1"/>
</dbReference>
<keyword evidence="5" id="KW-1185">Reference proteome</keyword>
<dbReference type="InterPro" id="IPR036388">
    <property type="entry name" value="WH-like_DNA-bd_sf"/>
</dbReference>
<dbReference type="EMBL" id="VLXZ01000004">
    <property type="protein sequence ID" value="TSB46986.1"/>
    <property type="molecule type" value="Genomic_DNA"/>
</dbReference>